<name>B4JVB5_DROGR</name>
<dbReference type="AlphaFoldDB" id="B4JVB5"/>
<protein>
    <submittedName>
        <fullName evidence="2">GH17437</fullName>
    </submittedName>
</protein>
<dbReference type="Proteomes" id="UP000001070">
    <property type="component" value="Unassembled WGS sequence"/>
</dbReference>
<dbReference type="HOGENOM" id="CLU_1246525_0_0_1"/>
<dbReference type="EMBL" id="CH916374">
    <property type="protein sequence ID" value="EDV91435.1"/>
    <property type="molecule type" value="Genomic_DNA"/>
</dbReference>
<sequence length="222" mass="25582">MAWQKQEQLELLNELLVLEMICTSSRSIAKIENLAAGRTASPGVGLRFMGILPCSLHWPQPPQMTGAAGKAPKMSYTGTVRSHSDPYVLSSSSRSKCCDIGNSTTVPSAATGCCQECRCCRKSYEHLPMPRLQQPHQVTDAMQQHQHQQQQQYNQQQEHHHQQHHHQQHQHQYHHQQQHQYQQLHHQQQPQHVSCITTLQHTTTTQQLQPFSCQKQQQQQHF</sequence>
<evidence type="ECO:0000313" key="3">
    <source>
        <dbReference type="Proteomes" id="UP000001070"/>
    </source>
</evidence>
<dbReference type="eggNOG" id="ENOG502T8ZE">
    <property type="taxonomic scope" value="Eukaryota"/>
</dbReference>
<organism evidence="3">
    <name type="scientific">Drosophila grimshawi</name>
    <name type="common">Hawaiian fruit fly</name>
    <name type="synonym">Idiomyia grimshawi</name>
    <dbReference type="NCBI Taxonomy" id="7222"/>
    <lineage>
        <taxon>Eukaryota</taxon>
        <taxon>Metazoa</taxon>
        <taxon>Ecdysozoa</taxon>
        <taxon>Arthropoda</taxon>
        <taxon>Hexapoda</taxon>
        <taxon>Insecta</taxon>
        <taxon>Pterygota</taxon>
        <taxon>Neoptera</taxon>
        <taxon>Endopterygota</taxon>
        <taxon>Diptera</taxon>
        <taxon>Brachycera</taxon>
        <taxon>Muscomorpha</taxon>
        <taxon>Ephydroidea</taxon>
        <taxon>Drosophilidae</taxon>
        <taxon>Drosophila</taxon>
        <taxon>Hawaiian Drosophila</taxon>
    </lineage>
</organism>
<gene>
    <name evidence="2" type="primary">Dgri\GH17437</name>
    <name evidence="2" type="ORF">Dgri_GH17437</name>
</gene>
<proteinExistence type="predicted"/>
<evidence type="ECO:0000256" key="1">
    <source>
        <dbReference type="SAM" id="MobiDB-lite"/>
    </source>
</evidence>
<keyword evidence="3" id="KW-1185">Reference proteome</keyword>
<feature type="region of interest" description="Disordered" evidence="1">
    <location>
        <begin position="136"/>
        <end position="185"/>
    </location>
</feature>
<accession>B4JVB5</accession>
<feature type="compositionally biased region" description="Low complexity" evidence="1">
    <location>
        <begin position="143"/>
        <end position="156"/>
    </location>
</feature>
<feature type="compositionally biased region" description="Basic residues" evidence="1">
    <location>
        <begin position="161"/>
        <end position="177"/>
    </location>
</feature>
<dbReference type="InParanoid" id="B4JVB5"/>
<reference evidence="2 3" key="1">
    <citation type="journal article" date="2007" name="Nature">
        <title>Evolution of genes and genomes on the Drosophila phylogeny.</title>
        <authorList>
            <consortium name="Drosophila 12 Genomes Consortium"/>
            <person name="Clark A.G."/>
            <person name="Eisen M.B."/>
            <person name="Smith D.R."/>
            <person name="Bergman C.M."/>
            <person name="Oliver B."/>
            <person name="Markow T.A."/>
            <person name="Kaufman T.C."/>
            <person name="Kellis M."/>
            <person name="Gelbart W."/>
            <person name="Iyer V.N."/>
            <person name="Pollard D.A."/>
            <person name="Sackton T.B."/>
            <person name="Larracuente A.M."/>
            <person name="Singh N.D."/>
            <person name="Abad J.P."/>
            <person name="Abt D.N."/>
            <person name="Adryan B."/>
            <person name="Aguade M."/>
            <person name="Akashi H."/>
            <person name="Anderson W.W."/>
            <person name="Aquadro C.F."/>
            <person name="Ardell D.H."/>
            <person name="Arguello R."/>
            <person name="Artieri C.G."/>
            <person name="Barbash D.A."/>
            <person name="Barker D."/>
            <person name="Barsanti P."/>
            <person name="Batterham P."/>
            <person name="Batzoglou S."/>
            <person name="Begun D."/>
            <person name="Bhutkar A."/>
            <person name="Blanco E."/>
            <person name="Bosak S.A."/>
            <person name="Bradley R.K."/>
            <person name="Brand A.D."/>
            <person name="Brent M.R."/>
            <person name="Brooks A.N."/>
            <person name="Brown R.H."/>
            <person name="Butlin R.K."/>
            <person name="Caggese C."/>
            <person name="Calvi B.R."/>
            <person name="Bernardo de Carvalho A."/>
            <person name="Caspi A."/>
            <person name="Castrezana S."/>
            <person name="Celniker S.E."/>
            <person name="Chang J.L."/>
            <person name="Chapple C."/>
            <person name="Chatterji S."/>
            <person name="Chinwalla A."/>
            <person name="Civetta A."/>
            <person name="Clifton S.W."/>
            <person name="Comeron J.M."/>
            <person name="Costello J.C."/>
            <person name="Coyne J.A."/>
            <person name="Daub J."/>
            <person name="David R.G."/>
            <person name="Delcher A.L."/>
            <person name="Delehaunty K."/>
            <person name="Do C.B."/>
            <person name="Ebling H."/>
            <person name="Edwards K."/>
            <person name="Eickbush T."/>
            <person name="Evans J.D."/>
            <person name="Filipski A."/>
            <person name="Findeiss S."/>
            <person name="Freyhult E."/>
            <person name="Fulton L."/>
            <person name="Fulton R."/>
            <person name="Garcia A.C."/>
            <person name="Gardiner A."/>
            <person name="Garfield D.A."/>
            <person name="Garvin B.E."/>
            <person name="Gibson G."/>
            <person name="Gilbert D."/>
            <person name="Gnerre S."/>
            <person name="Godfrey J."/>
            <person name="Good R."/>
            <person name="Gotea V."/>
            <person name="Gravely B."/>
            <person name="Greenberg A.J."/>
            <person name="Griffiths-Jones S."/>
            <person name="Gross S."/>
            <person name="Guigo R."/>
            <person name="Gustafson E.A."/>
            <person name="Haerty W."/>
            <person name="Hahn M.W."/>
            <person name="Halligan D.L."/>
            <person name="Halpern A.L."/>
            <person name="Halter G.M."/>
            <person name="Han M.V."/>
            <person name="Heger A."/>
            <person name="Hillier L."/>
            <person name="Hinrichs A.S."/>
            <person name="Holmes I."/>
            <person name="Hoskins R.A."/>
            <person name="Hubisz M.J."/>
            <person name="Hultmark D."/>
            <person name="Huntley M.A."/>
            <person name="Jaffe D.B."/>
            <person name="Jagadeeshan S."/>
            <person name="Jeck W.R."/>
            <person name="Johnson J."/>
            <person name="Jones C.D."/>
            <person name="Jordan W.C."/>
            <person name="Karpen G.H."/>
            <person name="Kataoka E."/>
            <person name="Keightley P.D."/>
            <person name="Kheradpour P."/>
            <person name="Kirkness E.F."/>
            <person name="Koerich L.B."/>
            <person name="Kristiansen K."/>
            <person name="Kudrna D."/>
            <person name="Kulathinal R.J."/>
            <person name="Kumar S."/>
            <person name="Kwok R."/>
            <person name="Lander E."/>
            <person name="Langley C.H."/>
            <person name="Lapoint R."/>
            <person name="Lazzaro B.P."/>
            <person name="Lee S.J."/>
            <person name="Levesque L."/>
            <person name="Li R."/>
            <person name="Lin C.F."/>
            <person name="Lin M.F."/>
            <person name="Lindblad-Toh K."/>
            <person name="Llopart A."/>
            <person name="Long M."/>
            <person name="Low L."/>
            <person name="Lozovsky E."/>
            <person name="Lu J."/>
            <person name="Luo M."/>
            <person name="Machado C.A."/>
            <person name="Makalowski W."/>
            <person name="Marzo M."/>
            <person name="Matsuda M."/>
            <person name="Matzkin L."/>
            <person name="McAllister B."/>
            <person name="McBride C.S."/>
            <person name="McKernan B."/>
            <person name="McKernan K."/>
            <person name="Mendez-Lago M."/>
            <person name="Minx P."/>
            <person name="Mollenhauer M.U."/>
            <person name="Montooth K."/>
            <person name="Mount S.M."/>
            <person name="Mu X."/>
            <person name="Myers E."/>
            <person name="Negre B."/>
            <person name="Newfeld S."/>
            <person name="Nielsen R."/>
            <person name="Noor M.A."/>
            <person name="O'Grady P."/>
            <person name="Pachter L."/>
            <person name="Papaceit M."/>
            <person name="Parisi M.J."/>
            <person name="Parisi M."/>
            <person name="Parts L."/>
            <person name="Pedersen J.S."/>
            <person name="Pesole G."/>
            <person name="Phillippy A.M."/>
            <person name="Ponting C.P."/>
            <person name="Pop M."/>
            <person name="Porcelli D."/>
            <person name="Powell J.R."/>
            <person name="Prohaska S."/>
            <person name="Pruitt K."/>
            <person name="Puig M."/>
            <person name="Quesneville H."/>
            <person name="Ram K.R."/>
            <person name="Rand D."/>
            <person name="Rasmussen M.D."/>
            <person name="Reed L.K."/>
            <person name="Reenan R."/>
            <person name="Reily A."/>
            <person name="Remington K.A."/>
            <person name="Rieger T.T."/>
            <person name="Ritchie M.G."/>
            <person name="Robin C."/>
            <person name="Rogers Y.H."/>
            <person name="Rohde C."/>
            <person name="Rozas J."/>
            <person name="Rubenfield M.J."/>
            <person name="Ruiz A."/>
            <person name="Russo S."/>
            <person name="Salzberg S.L."/>
            <person name="Sanchez-Gracia A."/>
            <person name="Saranga D.J."/>
            <person name="Sato H."/>
            <person name="Schaeffer S.W."/>
            <person name="Schatz M.C."/>
            <person name="Schlenke T."/>
            <person name="Schwartz R."/>
            <person name="Segarra C."/>
            <person name="Singh R.S."/>
            <person name="Sirot L."/>
            <person name="Sirota M."/>
            <person name="Sisneros N.B."/>
            <person name="Smith C.D."/>
            <person name="Smith T.F."/>
            <person name="Spieth J."/>
            <person name="Stage D.E."/>
            <person name="Stark A."/>
            <person name="Stephan W."/>
            <person name="Strausberg R.L."/>
            <person name="Strempel S."/>
            <person name="Sturgill D."/>
            <person name="Sutton G."/>
            <person name="Sutton G.G."/>
            <person name="Tao W."/>
            <person name="Teichmann S."/>
            <person name="Tobari Y.N."/>
            <person name="Tomimura Y."/>
            <person name="Tsolas J.M."/>
            <person name="Valente V.L."/>
            <person name="Venter E."/>
            <person name="Venter J.C."/>
            <person name="Vicario S."/>
            <person name="Vieira F.G."/>
            <person name="Vilella A.J."/>
            <person name="Villasante A."/>
            <person name="Walenz B."/>
            <person name="Wang J."/>
            <person name="Wasserman M."/>
            <person name="Watts T."/>
            <person name="Wilson D."/>
            <person name="Wilson R.K."/>
            <person name="Wing R.A."/>
            <person name="Wolfner M.F."/>
            <person name="Wong A."/>
            <person name="Wong G.K."/>
            <person name="Wu C.I."/>
            <person name="Wu G."/>
            <person name="Yamamoto D."/>
            <person name="Yang H.P."/>
            <person name="Yang S.P."/>
            <person name="Yorke J.A."/>
            <person name="Yoshida K."/>
            <person name="Zdobnov E."/>
            <person name="Zhang P."/>
            <person name="Zhang Y."/>
            <person name="Zimin A.V."/>
            <person name="Baldwin J."/>
            <person name="Abdouelleil A."/>
            <person name="Abdulkadir J."/>
            <person name="Abebe A."/>
            <person name="Abera B."/>
            <person name="Abreu J."/>
            <person name="Acer S.C."/>
            <person name="Aftuck L."/>
            <person name="Alexander A."/>
            <person name="An P."/>
            <person name="Anderson E."/>
            <person name="Anderson S."/>
            <person name="Arachi H."/>
            <person name="Azer M."/>
            <person name="Bachantsang P."/>
            <person name="Barry A."/>
            <person name="Bayul T."/>
            <person name="Berlin A."/>
            <person name="Bessette D."/>
            <person name="Bloom T."/>
            <person name="Blye J."/>
            <person name="Boguslavskiy L."/>
            <person name="Bonnet C."/>
            <person name="Boukhgalter B."/>
            <person name="Bourzgui I."/>
            <person name="Brown A."/>
            <person name="Cahill P."/>
            <person name="Channer S."/>
            <person name="Cheshatsang Y."/>
            <person name="Chuda L."/>
            <person name="Citroen M."/>
            <person name="Collymore A."/>
            <person name="Cooke P."/>
            <person name="Costello M."/>
            <person name="D'Aco K."/>
            <person name="Daza R."/>
            <person name="De Haan G."/>
            <person name="DeGray S."/>
            <person name="DeMaso C."/>
            <person name="Dhargay N."/>
            <person name="Dooley K."/>
            <person name="Dooley E."/>
            <person name="Doricent M."/>
            <person name="Dorje P."/>
            <person name="Dorjee K."/>
            <person name="Dupes A."/>
            <person name="Elong R."/>
            <person name="Falk J."/>
            <person name="Farina A."/>
            <person name="Faro S."/>
            <person name="Ferguson D."/>
            <person name="Fisher S."/>
            <person name="Foley C.D."/>
            <person name="Franke A."/>
            <person name="Friedrich D."/>
            <person name="Gadbois L."/>
            <person name="Gearin G."/>
            <person name="Gearin C.R."/>
            <person name="Giannoukos G."/>
            <person name="Goode T."/>
            <person name="Graham J."/>
            <person name="Grandbois E."/>
            <person name="Grewal S."/>
            <person name="Gyaltsen K."/>
            <person name="Hafez N."/>
            <person name="Hagos B."/>
            <person name="Hall J."/>
            <person name="Henson C."/>
            <person name="Hollinger A."/>
            <person name="Honan T."/>
            <person name="Huard M.D."/>
            <person name="Hughes L."/>
            <person name="Hurhula B."/>
            <person name="Husby M.E."/>
            <person name="Kamat A."/>
            <person name="Kanga B."/>
            <person name="Kashin S."/>
            <person name="Khazanovich D."/>
            <person name="Kisner P."/>
            <person name="Lance K."/>
            <person name="Lara M."/>
            <person name="Lee W."/>
            <person name="Lennon N."/>
            <person name="Letendre F."/>
            <person name="LeVine R."/>
            <person name="Lipovsky A."/>
            <person name="Liu X."/>
            <person name="Liu J."/>
            <person name="Liu S."/>
            <person name="Lokyitsang T."/>
            <person name="Lokyitsang Y."/>
            <person name="Lubonja R."/>
            <person name="Lui A."/>
            <person name="MacDonald P."/>
            <person name="Magnisalis V."/>
            <person name="Maru K."/>
            <person name="Matthews C."/>
            <person name="McCusker W."/>
            <person name="McDonough S."/>
            <person name="Mehta T."/>
            <person name="Meldrim J."/>
            <person name="Meneus L."/>
            <person name="Mihai O."/>
            <person name="Mihalev A."/>
            <person name="Mihova T."/>
            <person name="Mittelman R."/>
            <person name="Mlenga V."/>
            <person name="Montmayeur A."/>
            <person name="Mulrain L."/>
            <person name="Navidi A."/>
            <person name="Naylor J."/>
            <person name="Negash T."/>
            <person name="Nguyen T."/>
            <person name="Nguyen N."/>
            <person name="Nicol R."/>
            <person name="Norbu C."/>
            <person name="Norbu N."/>
            <person name="Novod N."/>
            <person name="O'Neill B."/>
            <person name="Osman S."/>
            <person name="Markiewicz E."/>
            <person name="Oyono O.L."/>
            <person name="Patti C."/>
            <person name="Phunkhang P."/>
            <person name="Pierre F."/>
            <person name="Priest M."/>
            <person name="Raghuraman S."/>
            <person name="Rege F."/>
            <person name="Reyes R."/>
            <person name="Rise C."/>
            <person name="Rogov P."/>
            <person name="Ross K."/>
            <person name="Ryan E."/>
            <person name="Settipalli S."/>
            <person name="Shea T."/>
            <person name="Sherpa N."/>
            <person name="Shi L."/>
            <person name="Shih D."/>
            <person name="Sparrow T."/>
            <person name="Spaulding J."/>
            <person name="Stalker J."/>
            <person name="Stange-Thomann N."/>
            <person name="Stavropoulos S."/>
            <person name="Stone C."/>
            <person name="Strader C."/>
            <person name="Tesfaye S."/>
            <person name="Thomson T."/>
            <person name="Thoulutsang Y."/>
            <person name="Thoulutsang D."/>
            <person name="Topham K."/>
            <person name="Topping I."/>
            <person name="Tsamla T."/>
            <person name="Vassiliev H."/>
            <person name="Vo A."/>
            <person name="Wangchuk T."/>
            <person name="Wangdi T."/>
            <person name="Weiand M."/>
            <person name="Wilkinson J."/>
            <person name="Wilson A."/>
            <person name="Yadav S."/>
            <person name="Young G."/>
            <person name="Yu Q."/>
            <person name="Zembek L."/>
            <person name="Zhong D."/>
            <person name="Zimmer A."/>
            <person name="Zwirko Z."/>
            <person name="Jaffe D.B."/>
            <person name="Alvarez P."/>
            <person name="Brockman W."/>
            <person name="Butler J."/>
            <person name="Chin C."/>
            <person name="Gnerre S."/>
            <person name="Grabherr M."/>
            <person name="Kleber M."/>
            <person name="Mauceli E."/>
            <person name="MacCallum I."/>
        </authorList>
    </citation>
    <scope>NUCLEOTIDE SEQUENCE [LARGE SCALE GENOMIC DNA]</scope>
    <source>
        <strain evidence="3">Tucson 15287-2541.00</strain>
    </source>
</reference>
<evidence type="ECO:0000313" key="2">
    <source>
        <dbReference type="EMBL" id="EDV91435.1"/>
    </source>
</evidence>